<evidence type="ECO:0000256" key="12">
    <source>
        <dbReference type="HAMAP-Rule" id="MF_00974"/>
    </source>
</evidence>
<dbReference type="InterPro" id="IPR037068">
    <property type="entry name" value="DNA_primase_core_N_sf"/>
</dbReference>
<comment type="catalytic activity">
    <reaction evidence="12">
        <text>ssDNA + n NTP = ssDNA/pppN(pN)n-1 hybrid + (n-1) diphosphate.</text>
        <dbReference type="EC" id="2.7.7.101"/>
    </reaction>
</comment>
<dbReference type="SMART" id="SM00493">
    <property type="entry name" value="TOPRIM"/>
    <property type="match status" value="1"/>
</dbReference>
<comment type="subunit">
    <text evidence="12">Monomer. Interacts with DnaB.</text>
</comment>
<keyword evidence="1 12" id="KW-0240">DNA-directed RNA polymerase</keyword>
<dbReference type="GO" id="GO:0000428">
    <property type="term" value="C:DNA-directed RNA polymerase complex"/>
    <property type="evidence" value="ECO:0007669"/>
    <property type="project" value="UniProtKB-KW"/>
</dbReference>
<dbReference type="EMBL" id="JADIND010000053">
    <property type="protein sequence ID" value="MBO8430241.1"/>
    <property type="molecule type" value="Genomic_DNA"/>
</dbReference>
<evidence type="ECO:0000313" key="17">
    <source>
        <dbReference type="Proteomes" id="UP000823632"/>
    </source>
</evidence>
<evidence type="ECO:0000256" key="4">
    <source>
        <dbReference type="ARBA" id="ARBA00022695"/>
    </source>
</evidence>
<evidence type="ECO:0000256" key="13">
    <source>
        <dbReference type="PIRNR" id="PIRNR002811"/>
    </source>
</evidence>
<protein>
    <recommendedName>
        <fullName evidence="12 13">DNA primase</fullName>
        <ecNumber evidence="12">2.7.7.101</ecNumber>
    </recommendedName>
</protein>
<dbReference type="InterPro" id="IPR006295">
    <property type="entry name" value="DNA_primase_DnaG"/>
</dbReference>
<feature type="domain" description="Toprim" evidence="15">
    <location>
        <begin position="259"/>
        <end position="342"/>
    </location>
</feature>
<keyword evidence="5 12" id="KW-0235">DNA replication</keyword>
<evidence type="ECO:0000256" key="10">
    <source>
        <dbReference type="ARBA" id="ARBA00023125"/>
    </source>
</evidence>
<feature type="zinc finger region" description="CHC2-type" evidence="12 14">
    <location>
        <begin position="39"/>
        <end position="63"/>
    </location>
</feature>
<dbReference type="InterPro" id="IPR050219">
    <property type="entry name" value="DnaG_primase"/>
</dbReference>
<keyword evidence="4 12" id="KW-0548">Nucleotidyltransferase</keyword>
<evidence type="ECO:0000256" key="5">
    <source>
        <dbReference type="ARBA" id="ARBA00022705"/>
    </source>
</evidence>
<keyword evidence="2 12" id="KW-0639">Primosome</keyword>
<proteinExistence type="inferred from homology"/>
<dbReference type="CDD" id="cd03364">
    <property type="entry name" value="TOPRIM_DnaG_primases"/>
    <property type="match status" value="1"/>
</dbReference>
<name>A0A9D9DMS6_9BACT</name>
<dbReference type="GO" id="GO:0003677">
    <property type="term" value="F:DNA binding"/>
    <property type="evidence" value="ECO:0007669"/>
    <property type="project" value="UniProtKB-KW"/>
</dbReference>
<dbReference type="PROSITE" id="PS50880">
    <property type="entry name" value="TOPRIM"/>
    <property type="match status" value="1"/>
</dbReference>
<comment type="caution">
    <text evidence="16">The sequence shown here is derived from an EMBL/GenBank/DDBJ whole genome shotgun (WGS) entry which is preliminary data.</text>
</comment>
<dbReference type="Pfam" id="PF01807">
    <property type="entry name" value="Zn_ribbon_DnaG"/>
    <property type="match status" value="1"/>
</dbReference>
<dbReference type="Pfam" id="PF10410">
    <property type="entry name" value="DnaB_bind"/>
    <property type="match status" value="1"/>
</dbReference>
<dbReference type="InterPro" id="IPR006171">
    <property type="entry name" value="TOPRIM_dom"/>
</dbReference>
<evidence type="ECO:0000256" key="9">
    <source>
        <dbReference type="ARBA" id="ARBA00022842"/>
    </source>
</evidence>
<keyword evidence="8 12" id="KW-0862">Zinc</keyword>
<dbReference type="SUPFAM" id="SSF56731">
    <property type="entry name" value="DNA primase core"/>
    <property type="match status" value="1"/>
</dbReference>
<keyword evidence="10 12" id="KW-0238">DNA-binding</keyword>
<evidence type="ECO:0000259" key="15">
    <source>
        <dbReference type="PROSITE" id="PS50880"/>
    </source>
</evidence>
<dbReference type="Pfam" id="PF08275">
    <property type="entry name" value="DNAG_N"/>
    <property type="match status" value="1"/>
</dbReference>
<sequence length="632" mass="71901">MAKTIEELVSQIKDRLDIVEVVSEQVILKKNGGHYWGLCPFHKEKTPSFSVNPQLGIYKCFGCGAGGDALSFIMNTKGIEFIDLIKDLAAKFGLEMPENFKKNEVSKGLKEEMTAASQKAAEFYNDLLLNKHSKEADDALDYLTSRSISRDIIKKFTLGISPKAYTTLYDILKTDFSDSVLEKAGLILKGKNGGYIDRFRNRVIIPIQNETGDYVAFGARALEKEQSPKYLNSSDSLIYNKSKLLYGLYTARDAIKKEDGVILMEGYFDVISAQAHGIENAVASCGTALTSEHVKLLSRYTKSRRIYLSFDTDSAGQKATDRGAAIIREAFEGLGDIKQFDESYLSASDDKYSCEIRVIAPPEGKDPDEFIRTVGAETFKDIVKQAPLLIDYQINSFLKDKHKYKTPQEKTRYIKSFIPVLMEINNEIIRSEYVKMVADAIGINENSLETEIRKLKFGSGFESNTETDIKKIVTKSLTISEKVQKNLLSVFFVPDSHFTFARINEMIDNSYFTNETLINVKSTIDKLILTVNNVKELIEQLYTEYIKKPEMQKVLTDLISISETFTNLKPEDFECAIRENIARIKRCQWEEEKEKLRKMYKNADEDETEALKIQMQLRDKINNQIKLEKIND</sequence>
<gene>
    <name evidence="12" type="primary">dnaG</name>
    <name evidence="16" type="ORF">IAC76_02525</name>
</gene>
<keyword evidence="9" id="KW-0460">Magnesium</keyword>
<dbReference type="GO" id="GO:0003899">
    <property type="term" value="F:DNA-directed RNA polymerase activity"/>
    <property type="evidence" value="ECO:0007669"/>
    <property type="project" value="UniProtKB-UniRule"/>
</dbReference>
<dbReference type="InterPro" id="IPR036977">
    <property type="entry name" value="DNA_primase_Znf_CHC2"/>
</dbReference>
<dbReference type="NCBIfam" id="TIGR01391">
    <property type="entry name" value="dnaG"/>
    <property type="match status" value="1"/>
</dbReference>
<reference evidence="16" key="1">
    <citation type="submission" date="2020-10" db="EMBL/GenBank/DDBJ databases">
        <authorList>
            <person name="Gilroy R."/>
        </authorList>
    </citation>
    <scope>NUCLEOTIDE SEQUENCE</scope>
    <source>
        <strain evidence="16">10192</strain>
    </source>
</reference>
<keyword evidence="11 12" id="KW-0804">Transcription</keyword>
<dbReference type="SUPFAM" id="SSF57783">
    <property type="entry name" value="Zinc beta-ribbon"/>
    <property type="match status" value="1"/>
</dbReference>
<dbReference type="GO" id="GO:1990077">
    <property type="term" value="C:primosome complex"/>
    <property type="evidence" value="ECO:0007669"/>
    <property type="project" value="UniProtKB-KW"/>
</dbReference>
<dbReference type="EC" id="2.7.7.101" evidence="12"/>
<dbReference type="InterPro" id="IPR002694">
    <property type="entry name" value="Znf_CHC2"/>
</dbReference>
<comment type="domain">
    <text evidence="12">Contains an N-terminal zinc-binding domain, a central core domain that contains the primase activity, and a C-terminal DnaB-binding domain.</text>
</comment>
<dbReference type="InterPro" id="IPR034151">
    <property type="entry name" value="TOPRIM_DnaG_bac"/>
</dbReference>
<evidence type="ECO:0000256" key="3">
    <source>
        <dbReference type="ARBA" id="ARBA00022679"/>
    </source>
</evidence>
<dbReference type="HAMAP" id="MF_00974">
    <property type="entry name" value="DNA_primase_DnaG"/>
    <property type="match status" value="1"/>
</dbReference>
<dbReference type="Pfam" id="PF13155">
    <property type="entry name" value="Toprim_2"/>
    <property type="match status" value="1"/>
</dbReference>
<reference evidence="16" key="2">
    <citation type="journal article" date="2021" name="PeerJ">
        <title>Extensive microbial diversity within the chicken gut microbiome revealed by metagenomics and culture.</title>
        <authorList>
            <person name="Gilroy R."/>
            <person name="Ravi A."/>
            <person name="Getino M."/>
            <person name="Pursley I."/>
            <person name="Horton D.L."/>
            <person name="Alikhan N.F."/>
            <person name="Baker D."/>
            <person name="Gharbi K."/>
            <person name="Hall N."/>
            <person name="Watson M."/>
            <person name="Adriaenssens E.M."/>
            <person name="Foster-Nyarko E."/>
            <person name="Jarju S."/>
            <person name="Secka A."/>
            <person name="Antonio M."/>
            <person name="Oren A."/>
            <person name="Chaudhuri R.R."/>
            <person name="La Ragione R."/>
            <person name="Hildebrand F."/>
            <person name="Pallen M.J."/>
        </authorList>
    </citation>
    <scope>NUCLEOTIDE SEQUENCE</scope>
    <source>
        <strain evidence="16">10192</strain>
    </source>
</reference>
<dbReference type="FunFam" id="3.90.580.10:FF:000001">
    <property type="entry name" value="DNA primase"/>
    <property type="match status" value="1"/>
</dbReference>
<dbReference type="PANTHER" id="PTHR30313:SF2">
    <property type="entry name" value="DNA PRIMASE"/>
    <property type="match status" value="1"/>
</dbReference>
<dbReference type="Gene3D" id="3.90.580.10">
    <property type="entry name" value="Zinc finger, CHC2-type domain"/>
    <property type="match status" value="1"/>
</dbReference>
<dbReference type="InterPro" id="IPR030846">
    <property type="entry name" value="DnaG_bac"/>
</dbReference>
<dbReference type="FunFam" id="3.40.1360.10:FF:000002">
    <property type="entry name" value="DNA primase"/>
    <property type="match status" value="1"/>
</dbReference>
<evidence type="ECO:0000256" key="6">
    <source>
        <dbReference type="ARBA" id="ARBA00022723"/>
    </source>
</evidence>
<comment type="similarity">
    <text evidence="12 13">Belongs to the DnaG primase family.</text>
</comment>
<evidence type="ECO:0000256" key="14">
    <source>
        <dbReference type="PIRSR" id="PIRSR002811-1"/>
    </source>
</evidence>
<dbReference type="SMART" id="SM00400">
    <property type="entry name" value="ZnF_CHCC"/>
    <property type="match status" value="1"/>
</dbReference>
<keyword evidence="6 12" id="KW-0479">Metal-binding</keyword>
<evidence type="ECO:0000256" key="1">
    <source>
        <dbReference type="ARBA" id="ARBA00022478"/>
    </source>
</evidence>
<evidence type="ECO:0000313" key="16">
    <source>
        <dbReference type="EMBL" id="MBO8430241.1"/>
    </source>
</evidence>
<evidence type="ECO:0000256" key="11">
    <source>
        <dbReference type="ARBA" id="ARBA00023163"/>
    </source>
</evidence>
<dbReference type="PANTHER" id="PTHR30313">
    <property type="entry name" value="DNA PRIMASE"/>
    <property type="match status" value="1"/>
</dbReference>
<accession>A0A9D9DMS6</accession>
<dbReference type="AlphaFoldDB" id="A0A9D9DMS6"/>
<evidence type="ECO:0000256" key="2">
    <source>
        <dbReference type="ARBA" id="ARBA00022515"/>
    </source>
</evidence>
<comment type="function">
    <text evidence="12 13">RNA polymerase that catalyzes the synthesis of short RNA molecules used as primers for DNA polymerase during DNA replication.</text>
</comment>
<dbReference type="PIRSF" id="PIRSF002811">
    <property type="entry name" value="DnaG"/>
    <property type="match status" value="1"/>
</dbReference>
<organism evidence="16 17">
    <name type="scientific">Candidatus Scatousia excrementipullorum</name>
    <dbReference type="NCBI Taxonomy" id="2840936"/>
    <lineage>
        <taxon>Bacteria</taxon>
        <taxon>Candidatus Scatousia</taxon>
    </lineage>
</organism>
<evidence type="ECO:0000256" key="7">
    <source>
        <dbReference type="ARBA" id="ARBA00022771"/>
    </source>
</evidence>
<dbReference type="GO" id="GO:0005737">
    <property type="term" value="C:cytoplasm"/>
    <property type="evidence" value="ECO:0007669"/>
    <property type="project" value="TreeGrafter"/>
</dbReference>
<keyword evidence="7 12" id="KW-0863">Zinc-finger</keyword>
<keyword evidence="3 12" id="KW-0808">Transferase</keyword>
<dbReference type="GO" id="GO:0008270">
    <property type="term" value="F:zinc ion binding"/>
    <property type="evidence" value="ECO:0007669"/>
    <property type="project" value="UniProtKB-UniRule"/>
</dbReference>
<dbReference type="InterPro" id="IPR019475">
    <property type="entry name" value="DNA_primase_DnaB-bd"/>
</dbReference>
<dbReference type="Proteomes" id="UP000823632">
    <property type="component" value="Unassembled WGS sequence"/>
</dbReference>
<dbReference type="GO" id="GO:0006269">
    <property type="term" value="P:DNA replication, synthesis of primer"/>
    <property type="evidence" value="ECO:0007669"/>
    <property type="project" value="UniProtKB-UniRule"/>
</dbReference>
<comment type="cofactor">
    <cofactor evidence="12 13 14">
        <name>Zn(2+)</name>
        <dbReference type="ChEBI" id="CHEBI:29105"/>
    </cofactor>
    <text evidence="12 13 14">Binds 1 zinc ion per monomer.</text>
</comment>
<evidence type="ECO:0000256" key="8">
    <source>
        <dbReference type="ARBA" id="ARBA00022833"/>
    </source>
</evidence>
<dbReference type="InterPro" id="IPR013264">
    <property type="entry name" value="DNAG_N"/>
</dbReference>
<dbReference type="Gene3D" id="3.90.980.10">
    <property type="entry name" value="DNA primase, catalytic core, N-terminal domain"/>
    <property type="match status" value="1"/>
</dbReference>
<dbReference type="Gene3D" id="3.40.1360.10">
    <property type="match status" value="1"/>
</dbReference>